<dbReference type="Proteomes" id="UP000027590">
    <property type="component" value="Unassembled WGS sequence"/>
</dbReference>
<name>A0A7U7J0K2_9PROT</name>
<evidence type="ECO:0000313" key="2">
    <source>
        <dbReference type="Proteomes" id="UP000027590"/>
    </source>
</evidence>
<proteinExistence type="predicted"/>
<accession>A0A7U7J0K2</accession>
<reference evidence="1 2" key="1">
    <citation type="journal article" date="2014" name="Genome Biol. Evol.">
        <title>Acetic acid bacteria genomes reveal functional traits for adaptation to life in insect guts.</title>
        <authorList>
            <person name="Chouaia B."/>
            <person name="Gaiarsa S."/>
            <person name="Crotti E."/>
            <person name="Comandatore F."/>
            <person name="Degli Esposti M."/>
            <person name="Ricci I."/>
            <person name="Alma A."/>
            <person name="Favia G."/>
            <person name="Bandi C."/>
            <person name="Daffonchio D."/>
        </authorList>
    </citation>
    <scope>NUCLEOTIDE SEQUENCE [LARGE SCALE GENOMIC DNA]</scope>
    <source>
        <strain evidence="2">AM169</strain>
    </source>
</reference>
<dbReference type="EMBL" id="CBLY010000003">
    <property type="protein sequence ID" value="CDG33142.1"/>
    <property type="molecule type" value="Genomic_DNA"/>
</dbReference>
<gene>
    <name evidence="1" type="ORF">SACS_0404</name>
</gene>
<dbReference type="AlphaFoldDB" id="A0A7U7J0K2"/>
<reference evidence="1 2" key="2">
    <citation type="journal article" date="2014" name="PLoS ONE">
        <title>Evolution of mitochondria reconstructed from the energy metabolism of living bacteria.</title>
        <authorList>
            <person name="Degli Esposti M."/>
            <person name="Chouaia B."/>
            <person name="Comandatore F."/>
            <person name="Crotti E."/>
            <person name="Sassera D."/>
            <person name="Lievens P.M."/>
            <person name="Daffonchio D."/>
            <person name="Bandi C."/>
        </authorList>
    </citation>
    <scope>NUCLEOTIDE SEQUENCE [LARGE SCALE GENOMIC DNA]</scope>
    <source>
        <strain evidence="2">AM169</strain>
    </source>
</reference>
<comment type="caution">
    <text evidence="1">The sequence shown here is derived from an EMBL/GenBank/DDBJ whole genome shotgun (WGS) entry which is preliminary data.</text>
</comment>
<sequence length="44" mass="4701">MNSHTVPLGLVTFLRRVSNLCCRYLWGGNGVAFFMGPAASSGIV</sequence>
<organism evidence="1 2">
    <name type="scientific">Parasaccharibacter apium</name>
    <dbReference type="NCBI Taxonomy" id="1510841"/>
    <lineage>
        <taxon>Bacteria</taxon>
        <taxon>Pseudomonadati</taxon>
        <taxon>Pseudomonadota</taxon>
        <taxon>Alphaproteobacteria</taxon>
        <taxon>Acetobacterales</taxon>
        <taxon>Acetobacteraceae</taxon>
        <taxon>Parasaccharibacter</taxon>
    </lineage>
</organism>
<evidence type="ECO:0000313" key="1">
    <source>
        <dbReference type="EMBL" id="CDG33142.1"/>
    </source>
</evidence>
<protein>
    <submittedName>
        <fullName evidence="1">Uncharacterized protein</fullName>
    </submittedName>
</protein>